<evidence type="ECO:0000256" key="6">
    <source>
        <dbReference type="SAM" id="Phobius"/>
    </source>
</evidence>
<dbReference type="PANTHER" id="PTHR23502:SF60">
    <property type="entry name" value="MAJOR FACILITATOR SUPERFAMILY (MFS) PROFILE DOMAIN-CONTAINING PROTEIN-RELATED"/>
    <property type="match status" value="1"/>
</dbReference>
<evidence type="ECO:0000313" key="9">
    <source>
        <dbReference type="Proteomes" id="UP001172155"/>
    </source>
</evidence>
<name>A0AA40K5V9_9PEZI</name>
<feature type="transmembrane region" description="Helical" evidence="6">
    <location>
        <begin position="504"/>
        <end position="528"/>
    </location>
</feature>
<keyword evidence="2 6" id="KW-0812">Transmembrane</keyword>
<dbReference type="FunFam" id="1.20.1250.20:FF:000011">
    <property type="entry name" value="MFS multidrug transporter, putative"/>
    <property type="match status" value="1"/>
</dbReference>
<dbReference type="InterPro" id="IPR020846">
    <property type="entry name" value="MFS_dom"/>
</dbReference>
<feature type="transmembrane region" description="Helical" evidence="6">
    <location>
        <begin position="367"/>
        <end position="391"/>
    </location>
</feature>
<protein>
    <submittedName>
        <fullName evidence="8">Major facilitator superfamily transporter</fullName>
    </submittedName>
</protein>
<dbReference type="AlphaFoldDB" id="A0AA40K5V9"/>
<feature type="transmembrane region" description="Helical" evidence="6">
    <location>
        <begin position="477"/>
        <end position="498"/>
    </location>
</feature>
<feature type="transmembrane region" description="Helical" evidence="6">
    <location>
        <begin position="134"/>
        <end position="150"/>
    </location>
</feature>
<dbReference type="GO" id="GO:0022857">
    <property type="term" value="F:transmembrane transporter activity"/>
    <property type="evidence" value="ECO:0007669"/>
    <property type="project" value="InterPro"/>
</dbReference>
<keyword evidence="4 6" id="KW-0472">Membrane</keyword>
<feature type="domain" description="Major facilitator superfamily (MFS) profile" evidence="7">
    <location>
        <begin position="95"/>
        <end position="533"/>
    </location>
</feature>
<organism evidence="8 9">
    <name type="scientific">Schizothecium vesticola</name>
    <dbReference type="NCBI Taxonomy" id="314040"/>
    <lineage>
        <taxon>Eukaryota</taxon>
        <taxon>Fungi</taxon>
        <taxon>Dikarya</taxon>
        <taxon>Ascomycota</taxon>
        <taxon>Pezizomycotina</taxon>
        <taxon>Sordariomycetes</taxon>
        <taxon>Sordariomycetidae</taxon>
        <taxon>Sordariales</taxon>
        <taxon>Schizotheciaceae</taxon>
        <taxon>Schizothecium</taxon>
    </lineage>
</organism>
<dbReference type="Gene3D" id="1.20.1250.20">
    <property type="entry name" value="MFS general substrate transporter like domains"/>
    <property type="match status" value="1"/>
</dbReference>
<evidence type="ECO:0000256" key="5">
    <source>
        <dbReference type="SAM" id="MobiDB-lite"/>
    </source>
</evidence>
<feature type="compositionally biased region" description="Polar residues" evidence="5">
    <location>
        <begin position="53"/>
        <end position="64"/>
    </location>
</feature>
<comment type="caution">
    <text evidence="8">The sequence shown here is derived from an EMBL/GenBank/DDBJ whole genome shotgun (WGS) entry which is preliminary data.</text>
</comment>
<sequence length="554" mass="59774">MSTLYTLGSGTTLNVPDQSLPRPQSSATSTRYLAAHSPSPNPSTSSLSATEYDVTSPSPSPTSAKFQFQDRLVTWDGPSDPANPKNWSTKQKWATSLIVSGFAFLSPLCSSITAPALPDIGTDLSIPDGAQRQLVLSIFLLAYAIGPFVLSPCSEVWGRVPVLRFGNMVFIVFTCLCGVSTSQGQITAFRFLAGLGGSASVGMGSGVLTDCWRSEERGKGVAIYQLAGVLGPALGPIMGGYITQSASWRWCFYTIVLLNIAVQIVAAFFLRETYAPRLLLVKARAVRASTNNPMWRTEGETAEPDRTFGGMLRITLSRPWVMLGTQPIIQVLALYQAFNFGTLYLLISGFPALFEIRYGMPRGDATLNYLSLAIGSLIGVAICAPAMDWTYAAMKRRYGIPEDQPGLPEFRMPLMVPASLVTPCAIFLYGWSADAKLHYLVPDIGAALFAGSSIICYQCISAYISDAYSLHSASASAACAFMRSVVACMFPLFVPALFGNLGYGIGGSIVASIAIVLGIPAPWIIWFYGSRLRGQSRFSHKEDEETRVEMVQKA</sequence>
<reference evidence="8" key="1">
    <citation type="submission" date="2023-06" db="EMBL/GenBank/DDBJ databases">
        <title>Genome-scale phylogeny and comparative genomics of the fungal order Sordariales.</title>
        <authorList>
            <consortium name="Lawrence Berkeley National Laboratory"/>
            <person name="Hensen N."/>
            <person name="Bonometti L."/>
            <person name="Westerberg I."/>
            <person name="Brannstrom I.O."/>
            <person name="Guillou S."/>
            <person name="Cros-Aarteil S."/>
            <person name="Calhoun S."/>
            <person name="Haridas S."/>
            <person name="Kuo A."/>
            <person name="Mondo S."/>
            <person name="Pangilinan J."/>
            <person name="Riley R."/>
            <person name="LaButti K."/>
            <person name="Andreopoulos B."/>
            <person name="Lipzen A."/>
            <person name="Chen C."/>
            <person name="Yanf M."/>
            <person name="Daum C."/>
            <person name="Ng V."/>
            <person name="Clum A."/>
            <person name="Steindorff A."/>
            <person name="Ohm R."/>
            <person name="Martin F."/>
            <person name="Silar P."/>
            <person name="Natvig D."/>
            <person name="Lalanne C."/>
            <person name="Gautier V."/>
            <person name="Ament-velasquez S.L."/>
            <person name="Kruys A."/>
            <person name="Hutchinson M.I."/>
            <person name="Powell A.J."/>
            <person name="Barry K."/>
            <person name="Miller A.N."/>
            <person name="Grigoriev I.V."/>
            <person name="Debuchy R."/>
            <person name="Gladieux P."/>
            <person name="Thoren M.H."/>
            <person name="Johannesson H."/>
        </authorList>
    </citation>
    <scope>NUCLEOTIDE SEQUENCE</scope>
    <source>
        <strain evidence="8">SMH3187-1</strain>
    </source>
</reference>
<feature type="transmembrane region" description="Helical" evidence="6">
    <location>
        <begin position="221"/>
        <end position="241"/>
    </location>
</feature>
<feature type="compositionally biased region" description="Low complexity" evidence="5">
    <location>
        <begin position="1"/>
        <end position="13"/>
    </location>
</feature>
<feature type="transmembrane region" description="Helical" evidence="6">
    <location>
        <begin position="93"/>
        <end position="114"/>
    </location>
</feature>
<feature type="transmembrane region" description="Helical" evidence="6">
    <location>
        <begin position="412"/>
        <end position="432"/>
    </location>
</feature>
<evidence type="ECO:0000313" key="8">
    <source>
        <dbReference type="EMBL" id="KAK0747103.1"/>
    </source>
</evidence>
<dbReference type="Pfam" id="PF07690">
    <property type="entry name" value="MFS_1"/>
    <property type="match status" value="1"/>
</dbReference>
<dbReference type="GO" id="GO:0016020">
    <property type="term" value="C:membrane"/>
    <property type="evidence" value="ECO:0007669"/>
    <property type="project" value="UniProtKB-SubCell"/>
</dbReference>
<evidence type="ECO:0000256" key="4">
    <source>
        <dbReference type="ARBA" id="ARBA00023136"/>
    </source>
</evidence>
<comment type="subcellular location">
    <subcellularLocation>
        <location evidence="1">Membrane</location>
        <topology evidence="1">Multi-pass membrane protein</topology>
    </subcellularLocation>
</comment>
<evidence type="ECO:0000259" key="7">
    <source>
        <dbReference type="PROSITE" id="PS50850"/>
    </source>
</evidence>
<dbReference type="SUPFAM" id="SSF103473">
    <property type="entry name" value="MFS general substrate transporter"/>
    <property type="match status" value="1"/>
</dbReference>
<feature type="transmembrane region" description="Helical" evidence="6">
    <location>
        <begin position="444"/>
        <end position="465"/>
    </location>
</feature>
<dbReference type="PANTHER" id="PTHR23502">
    <property type="entry name" value="MAJOR FACILITATOR SUPERFAMILY"/>
    <property type="match status" value="1"/>
</dbReference>
<feature type="transmembrane region" description="Helical" evidence="6">
    <location>
        <begin position="188"/>
        <end position="209"/>
    </location>
</feature>
<feature type="region of interest" description="Disordered" evidence="5">
    <location>
        <begin position="1"/>
        <end position="64"/>
    </location>
</feature>
<feature type="transmembrane region" description="Helical" evidence="6">
    <location>
        <begin position="162"/>
        <end position="182"/>
    </location>
</feature>
<accession>A0AA40K5V9</accession>
<proteinExistence type="predicted"/>
<gene>
    <name evidence="8" type="ORF">B0T18DRAFT_326624</name>
</gene>
<keyword evidence="3 6" id="KW-1133">Transmembrane helix</keyword>
<dbReference type="InterPro" id="IPR036259">
    <property type="entry name" value="MFS_trans_sf"/>
</dbReference>
<evidence type="ECO:0000256" key="2">
    <source>
        <dbReference type="ARBA" id="ARBA00022692"/>
    </source>
</evidence>
<feature type="transmembrane region" description="Helical" evidence="6">
    <location>
        <begin position="247"/>
        <end position="270"/>
    </location>
</feature>
<evidence type="ECO:0000256" key="3">
    <source>
        <dbReference type="ARBA" id="ARBA00022989"/>
    </source>
</evidence>
<dbReference type="PROSITE" id="PS50850">
    <property type="entry name" value="MFS"/>
    <property type="match status" value="1"/>
</dbReference>
<keyword evidence="9" id="KW-1185">Reference proteome</keyword>
<evidence type="ECO:0000256" key="1">
    <source>
        <dbReference type="ARBA" id="ARBA00004141"/>
    </source>
</evidence>
<dbReference type="InterPro" id="IPR011701">
    <property type="entry name" value="MFS"/>
</dbReference>
<dbReference type="EMBL" id="JAUKUD010000004">
    <property type="protein sequence ID" value="KAK0747103.1"/>
    <property type="molecule type" value="Genomic_DNA"/>
</dbReference>
<dbReference type="Proteomes" id="UP001172155">
    <property type="component" value="Unassembled WGS sequence"/>
</dbReference>
<feature type="transmembrane region" description="Helical" evidence="6">
    <location>
        <begin position="328"/>
        <end position="347"/>
    </location>
</feature>
<feature type="compositionally biased region" description="Polar residues" evidence="5">
    <location>
        <begin position="14"/>
        <end position="31"/>
    </location>
</feature>